<evidence type="ECO:0000313" key="2">
    <source>
        <dbReference type="EMBL" id="HIQ79018.1"/>
    </source>
</evidence>
<dbReference type="InterPro" id="IPR043714">
    <property type="entry name" value="DUF5655"/>
</dbReference>
<dbReference type="Proteomes" id="UP000824262">
    <property type="component" value="Unassembled WGS sequence"/>
</dbReference>
<protein>
    <recommendedName>
        <fullName evidence="1">DUF5655 domain-containing protein</fullName>
    </recommendedName>
</protein>
<name>A0A9D0ZEL4_9FIRM</name>
<dbReference type="AlphaFoldDB" id="A0A9D0ZEL4"/>
<sequence length="133" mass="14581">MNEFLPDELCFLPYPELMGTYRALRAELLARYPSTELRPRRTQTGFAEKYVYAVASPGVRRLPGAPERYVLLSVVLPEPSGSPRAAMAVEAAPGRYTHHIVIASPEDIDGEALGLAALSHEFAVQRASRGGKK</sequence>
<feature type="domain" description="DUF5655" evidence="1">
    <location>
        <begin position="17"/>
        <end position="122"/>
    </location>
</feature>
<reference evidence="2" key="1">
    <citation type="submission" date="2020-10" db="EMBL/GenBank/DDBJ databases">
        <authorList>
            <person name="Gilroy R."/>
        </authorList>
    </citation>
    <scope>NUCLEOTIDE SEQUENCE</scope>
    <source>
        <strain evidence="2">ChiBcolR7-354</strain>
    </source>
</reference>
<reference evidence="2" key="2">
    <citation type="journal article" date="2021" name="PeerJ">
        <title>Extensive microbial diversity within the chicken gut microbiome revealed by metagenomics and culture.</title>
        <authorList>
            <person name="Gilroy R."/>
            <person name="Ravi A."/>
            <person name="Getino M."/>
            <person name="Pursley I."/>
            <person name="Horton D.L."/>
            <person name="Alikhan N.F."/>
            <person name="Baker D."/>
            <person name="Gharbi K."/>
            <person name="Hall N."/>
            <person name="Watson M."/>
            <person name="Adriaenssens E.M."/>
            <person name="Foster-Nyarko E."/>
            <person name="Jarju S."/>
            <person name="Secka A."/>
            <person name="Antonio M."/>
            <person name="Oren A."/>
            <person name="Chaudhuri R.R."/>
            <person name="La Ragione R."/>
            <person name="Hildebrand F."/>
            <person name="Pallen M.J."/>
        </authorList>
    </citation>
    <scope>NUCLEOTIDE SEQUENCE</scope>
    <source>
        <strain evidence="2">ChiBcolR7-354</strain>
    </source>
</reference>
<gene>
    <name evidence="2" type="ORF">IAB77_07135</name>
</gene>
<proteinExistence type="predicted"/>
<evidence type="ECO:0000259" key="1">
    <source>
        <dbReference type="Pfam" id="PF18899"/>
    </source>
</evidence>
<dbReference type="EMBL" id="DVGA01000071">
    <property type="protein sequence ID" value="HIQ79018.1"/>
    <property type="molecule type" value="Genomic_DNA"/>
</dbReference>
<comment type="caution">
    <text evidence="2">The sequence shown here is derived from an EMBL/GenBank/DDBJ whole genome shotgun (WGS) entry which is preliminary data.</text>
</comment>
<dbReference type="Pfam" id="PF18899">
    <property type="entry name" value="DUF5655"/>
    <property type="match status" value="1"/>
</dbReference>
<accession>A0A9D0ZEL4</accession>
<evidence type="ECO:0000313" key="3">
    <source>
        <dbReference type="Proteomes" id="UP000824262"/>
    </source>
</evidence>
<organism evidence="2 3">
    <name type="scientific">Candidatus Scatomorpha intestinavium</name>
    <dbReference type="NCBI Taxonomy" id="2840922"/>
    <lineage>
        <taxon>Bacteria</taxon>
        <taxon>Bacillati</taxon>
        <taxon>Bacillota</taxon>
        <taxon>Clostridia</taxon>
        <taxon>Eubacteriales</taxon>
        <taxon>Candidatus Scatomorpha</taxon>
    </lineage>
</organism>